<dbReference type="EMBL" id="CP060789">
    <property type="protein sequence ID" value="QNP56897.1"/>
    <property type="molecule type" value="Genomic_DNA"/>
</dbReference>
<evidence type="ECO:0000313" key="2">
    <source>
        <dbReference type="Proteomes" id="UP000516117"/>
    </source>
</evidence>
<dbReference type="Proteomes" id="UP000516117">
    <property type="component" value="Chromosome"/>
</dbReference>
<accession>A0A7H0H8N1</accession>
<proteinExistence type="predicted"/>
<dbReference type="RefSeq" id="WP_187721996.1">
    <property type="nucleotide sequence ID" value="NZ_BAABBL010000003.1"/>
</dbReference>
<dbReference type="Pfam" id="PF21853">
    <property type="entry name" value="DUF6912"/>
    <property type="match status" value="1"/>
</dbReference>
<keyword evidence="2" id="KW-1185">Reference proteome</keyword>
<sequence>MKRQLVFIPVSAAELDVLAGAVTFADRTAYAVTDDLLEELGYDATDSEDAEYAALVLASVAGLAANGERLIVVADVPADLVQPGEDSPNGEILLTRLPTTAITAWFADEPGIDITAAAAACHGMSIDEAWEQPAVQALLRDHDLLHNDVVEFRRGKEG</sequence>
<gene>
    <name evidence="1" type="ORF">H9L22_06025</name>
</gene>
<name>A0A7H0H8N1_9ACTN</name>
<organism evidence="1 2">
    <name type="scientific">Tessaracoccus defluvii</name>
    <dbReference type="NCBI Taxonomy" id="1285901"/>
    <lineage>
        <taxon>Bacteria</taxon>
        <taxon>Bacillati</taxon>
        <taxon>Actinomycetota</taxon>
        <taxon>Actinomycetes</taxon>
        <taxon>Propionibacteriales</taxon>
        <taxon>Propionibacteriaceae</taxon>
        <taxon>Tessaracoccus</taxon>
    </lineage>
</organism>
<dbReference type="InterPro" id="IPR054206">
    <property type="entry name" value="DUF6912"/>
</dbReference>
<protein>
    <submittedName>
        <fullName evidence="1">Uncharacterized protein</fullName>
    </submittedName>
</protein>
<dbReference type="KEGG" id="tdf:H9L22_06025"/>
<reference evidence="1 2" key="1">
    <citation type="submission" date="2020-08" db="EMBL/GenBank/DDBJ databases">
        <title>Genome sequence of Tessaracoccus defluvii JCM 17540T.</title>
        <authorList>
            <person name="Hyun D.-W."/>
            <person name="Bae J.-W."/>
        </authorList>
    </citation>
    <scope>NUCLEOTIDE SEQUENCE [LARGE SCALE GENOMIC DNA]</scope>
    <source>
        <strain evidence="1 2">JCM 17540</strain>
    </source>
</reference>
<dbReference type="AlphaFoldDB" id="A0A7H0H8N1"/>
<evidence type="ECO:0000313" key="1">
    <source>
        <dbReference type="EMBL" id="QNP56897.1"/>
    </source>
</evidence>